<gene>
    <name evidence="2" type="ORF">MNBD_GAMMA12-788</name>
</gene>
<proteinExistence type="predicted"/>
<sequence length="287" mass="32584">MSAITLSSLIDHSSQLISLPDIVINLNNIVNDPKSTITDFAEQIELDPGLTVQLLKIVNSPYYNFGSQVDTIFSAVSIIGTQDLRDLVLTTSLVSSFKGLNNPLCTLENFWRHSVYCGVIARKLAECIREPNAQRYFTAGLLHDIGSMIFYQSQPEQSTMILRRAMQNNTPLQEAEEDTFGFTSADLGAELIKSWNLPSMLEETTRYHNTPEQAEMFSRESTIVYIANRLANFIDPESNRLQRNHEIDEKYWHKINLPCEIMDTAKIEIIEKFEQITSLIINELMAA</sequence>
<dbReference type="Pfam" id="PF08668">
    <property type="entry name" value="HDOD"/>
    <property type="match status" value="1"/>
</dbReference>
<dbReference type="PROSITE" id="PS51833">
    <property type="entry name" value="HDOD"/>
    <property type="match status" value="1"/>
</dbReference>
<dbReference type="PANTHER" id="PTHR33525">
    <property type="match status" value="1"/>
</dbReference>
<protein>
    <recommendedName>
        <fullName evidence="1">HDOD domain-containing protein</fullName>
    </recommendedName>
</protein>
<dbReference type="SUPFAM" id="SSF109604">
    <property type="entry name" value="HD-domain/PDEase-like"/>
    <property type="match status" value="1"/>
</dbReference>
<dbReference type="InterPro" id="IPR052340">
    <property type="entry name" value="RNase_Y/CdgJ"/>
</dbReference>
<dbReference type="EMBL" id="UOFL01000073">
    <property type="protein sequence ID" value="VAW75135.1"/>
    <property type="molecule type" value="Genomic_DNA"/>
</dbReference>
<dbReference type="AlphaFoldDB" id="A0A3B0Y362"/>
<evidence type="ECO:0000259" key="1">
    <source>
        <dbReference type="PROSITE" id="PS51833"/>
    </source>
</evidence>
<feature type="domain" description="HDOD" evidence="1">
    <location>
        <begin position="16"/>
        <end position="211"/>
    </location>
</feature>
<evidence type="ECO:0000313" key="2">
    <source>
        <dbReference type="EMBL" id="VAW75135.1"/>
    </source>
</evidence>
<dbReference type="InterPro" id="IPR013976">
    <property type="entry name" value="HDOD"/>
</dbReference>
<dbReference type="CDD" id="cd00077">
    <property type="entry name" value="HDc"/>
    <property type="match status" value="1"/>
</dbReference>
<accession>A0A3B0Y362</accession>
<dbReference type="Gene3D" id="1.10.3210.10">
    <property type="entry name" value="Hypothetical protein af1432"/>
    <property type="match status" value="1"/>
</dbReference>
<dbReference type="PANTHER" id="PTHR33525:SF3">
    <property type="entry name" value="RIBONUCLEASE Y"/>
    <property type="match status" value="1"/>
</dbReference>
<reference evidence="2" key="1">
    <citation type="submission" date="2018-06" db="EMBL/GenBank/DDBJ databases">
        <authorList>
            <person name="Zhirakovskaya E."/>
        </authorList>
    </citation>
    <scope>NUCLEOTIDE SEQUENCE</scope>
</reference>
<name>A0A3B0Y362_9ZZZZ</name>
<organism evidence="2">
    <name type="scientific">hydrothermal vent metagenome</name>
    <dbReference type="NCBI Taxonomy" id="652676"/>
    <lineage>
        <taxon>unclassified sequences</taxon>
        <taxon>metagenomes</taxon>
        <taxon>ecological metagenomes</taxon>
    </lineage>
</organism>
<dbReference type="InterPro" id="IPR003607">
    <property type="entry name" value="HD/PDEase_dom"/>
</dbReference>